<sequence>MKLIRPNITFIKKLISKDRLGSIKARSRIEVLPNDPRIGSILKNSDLVCKHDFLELLNFN</sequence>
<dbReference type="HOGENOM" id="CLU_2944663_0_0_1"/>
<dbReference type="EnsemblMetazoa" id="tetur20g02180.1">
    <property type="protein sequence ID" value="tetur20g02180.1"/>
    <property type="gene ID" value="tetur20g02180"/>
</dbReference>
<dbReference type="AlphaFoldDB" id="T1KT75"/>
<evidence type="ECO:0000313" key="2">
    <source>
        <dbReference type="Proteomes" id="UP000015104"/>
    </source>
</evidence>
<protein>
    <submittedName>
        <fullName evidence="1">Uncharacterized protein</fullName>
    </submittedName>
</protein>
<evidence type="ECO:0000313" key="1">
    <source>
        <dbReference type="EnsemblMetazoa" id="tetur20g02180.1"/>
    </source>
</evidence>
<accession>T1KT75</accession>
<reference evidence="1" key="2">
    <citation type="submission" date="2015-06" db="UniProtKB">
        <authorList>
            <consortium name="EnsemblMetazoa"/>
        </authorList>
    </citation>
    <scope>IDENTIFICATION</scope>
</reference>
<dbReference type="EMBL" id="CAEY01000517">
    <property type="status" value="NOT_ANNOTATED_CDS"/>
    <property type="molecule type" value="Genomic_DNA"/>
</dbReference>
<dbReference type="Proteomes" id="UP000015104">
    <property type="component" value="Unassembled WGS sequence"/>
</dbReference>
<organism evidence="1 2">
    <name type="scientific">Tetranychus urticae</name>
    <name type="common">Two-spotted spider mite</name>
    <dbReference type="NCBI Taxonomy" id="32264"/>
    <lineage>
        <taxon>Eukaryota</taxon>
        <taxon>Metazoa</taxon>
        <taxon>Ecdysozoa</taxon>
        <taxon>Arthropoda</taxon>
        <taxon>Chelicerata</taxon>
        <taxon>Arachnida</taxon>
        <taxon>Acari</taxon>
        <taxon>Acariformes</taxon>
        <taxon>Trombidiformes</taxon>
        <taxon>Prostigmata</taxon>
        <taxon>Eleutherengona</taxon>
        <taxon>Raphignathae</taxon>
        <taxon>Tetranychoidea</taxon>
        <taxon>Tetranychidae</taxon>
        <taxon>Tetranychus</taxon>
    </lineage>
</organism>
<name>T1KT75_TETUR</name>
<proteinExistence type="predicted"/>
<keyword evidence="2" id="KW-1185">Reference proteome</keyword>
<reference evidence="2" key="1">
    <citation type="submission" date="2011-08" db="EMBL/GenBank/DDBJ databases">
        <authorList>
            <person name="Rombauts S."/>
        </authorList>
    </citation>
    <scope>NUCLEOTIDE SEQUENCE</scope>
    <source>
        <strain evidence="2">London</strain>
    </source>
</reference>